<dbReference type="EMBL" id="BAABJJ010000029">
    <property type="protein sequence ID" value="GAA4946353.1"/>
    <property type="molecule type" value="Genomic_DNA"/>
</dbReference>
<dbReference type="Pfam" id="PF05139">
    <property type="entry name" value="Erythro_esteras"/>
    <property type="match status" value="1"/>
</dbReference>
<reference evidence="2" key="1">
    <citation type="journal article" date="2019" name="Int. J. Syst. Evol. Microbiol.">
        <title>The Global Catalogue of Microorganisms (GCM) 10K type strain sequencing project: providing services to taxonomists for standard genome sequencing and annotation.</title>
        <authorList>
            <consortium name="The Broad Institute Genomics Platform"/>
            <consortium name="The Broad Institute Genome Sequencing Center for Infectious Disease"/>
            <person name="Wu L."/>
            <person name="Ma J."/>
        </authorList>
    </citation>
    <scope>NUCLEOTIDE SEQUENCE [LARGE SCALE GENOMIC DNA]</scope>
    <source>
        <strain evidence="2">JCM 18285</strain>
    </source>
</reference>
<dbReference type="InterPro" id="IPR052036">
    <property type="entry name" value="Hydrolase/PRTase-associated"/>
</dbReference>
<dbReference type="SUPFAM" id="SSF159501">
    <property type="entry name" value="EreA/ChaN-like"/>
    <property type="match status" value="1"/>
</dbReference>
<evidence type="ECO:0000313" key="2">
    <source>
        <dbReference type="Proteomes" id="UP001501302"/>
    </source>
</evidence>
<dbReference type="Gene3D" id="1.20.1440.30">
    <property type="entry name" value="Biosynthetic Protein domain"/>
    <property type="match status" value="1"/>
</dbReference>
<dbReference type="RefSeq" id="WP_345191835.1">
    <property type="nucleotide sequence ID" value="NZ_BAABJJ010000029.1"/>
</dbReference>
<dbReference type="PANTHER" id="PTHR31299">
    <property type="entry name" value="ESTERASE, PUTATIVE (AFU_ORTHOLOGUE AFUA_1G05850)-RELATED"/>
    <property type="match status" value="1"/>
</dbReference>
<name>A0ABP9GPA7_9FLAO</name>
<dbReference type="Gene3D" id="3.40.1660.10">
    <property type="entry name" value="EreA-like (biosynthetic domain)"/>
    <property type="match status" value="1"/>
</dbReference>
<dbReference type="SUPFAM" id="SSF53335">
    <property type="entry name" value="S-adenosyl-L-methionine-dependent methyltransferases"/>
    <property type="match status" value="1"/>
</dbReference>
<dbReference type="PANTHER" id="PTHR31299:SF0">
    <property type="entry name" value="ESTERASE, PUTATIVE (AFU_ORTHOLOGUE AFUA_1G05850)-RELATED"/>
    <property type="match status" value="1"/>
</dbReference>
<gene>
    <name evidence="1" type="ORF">GCM10023314_19560</name>
</gene>
<protein>
    <submittedName>
        <fullName evidence="1">Protein-L-isoaspartate(D-aspartate) O-methyltransferase</fullName>
    </submittedName>
</protein>
<proteinExistence type="predicted"/>
<dbReference type="Gene3D" id="3.30.1870.10">
    <property type="entry name" value="EreA-like, domain 2"/>
    <property type="match status" value="1"/>
</dbReference>
<keyword evidence="2" id="KW-1185">Reference proteome</keyword>
<sequence>MKEISIEEQLKDKGISNTLLLKAFQDVPEAFFLSETLHPYFYEDVRIEKSIEKTEPRVIVVARMLEQLEIKKEENILIIGVDSVYILAVLSKIYKDVYAVETTKTYSNWALEVLKNIDITNVHIKTGKLENGWKEKAPFNAILSASEFKEIPDTIKSQLKIGARLLAPVGPDWSHVMLETMKRISETEYVTKALRDNYFIPKPKLLPVISTETYPEREIIDEIGISSIPFKTIKKFPIDGLLERIGDAKVVLLGEASHGTSEFYTTRQEITKALIEKKGFNLVCAEADWSDAEQINNYVRHQYKGQDWMPFARFPEWMWKNKEVLDFVEWLKKYNSKHDNSIGFYGLDLYGLENSIDLVINYLQDIDPDLAVLAKLRYSCIMPYMSNPSVYGKLVKTEKLKSCEKEVLKMLFDLLKNKKRLNHSQAYFYAYQNATVVVDAERYYKSMYYGSAESWNLRDFHMFYTLKSLLSYYGNNSKAVVWAHNSHIGNALATQMYARGEINIGHLCKEHFGSQSYQIGFGTHTGTVAAAKNWGEKMNVMTVNDSVSDSYENLCHRTNVPNFTLPLGADYSEKKLREFLSTPRLERAIGVVYKPETERMSHYFKAVLASQFDEYIWFNKTKAITPIPQKTEATKRQDMHPFFGLIDK</sequence>
<organism evidence="1 2">
    <name type="scientific">Algibacter agarivorans</name>
    <dbReference type="NCBI Taxonomy" id="1109741"/>
    <lineage>
        <taxon>Bacteria</taxon>
        <taxon>Pseudomonadati</taxon>
        <taxon>Bacteroidota</taxon>
        <taxon>Flavobacteriia</taxon>
        <taxon>Flavobacteriales</taxon>
        <taxon>Flavobacteriaceae</taxon>
        <taxon>Algibacter</taxon>
    </lineage>
</organism>
<dbReference type="Gene3D" id="3.40.50.150">
    <property type="entry name" value="Vaccinia Virus protein VP39"/>
    <property type="match status" value="1"/>
</dbReference>
<dbReference type="Pfam" id="PF01135">
    <property type="entry name" value="PCMT"/>
    <property type="match status" value="1"/>
</dbReference>
<dbReference type="CDD" id="cd14728">
    <property type="entry name" value="Ere-like"/>
    <property type="match status" value="1"/>
</dbReference>
<dbReference type="InterPro" id="IPR007815">
    <property type="entry name" value="Emycin_Estase"/>
</dbReference>
<evidence type="ECO:0000313" key="1">
    <source>
        <dbReference type="EMBL" id="GAA4946353.1"/>
    </source>
</evidence>
<comment type="caution">
    <text evidence="1">The sequence shown here is derived from an EMBL/GenBank/DDBJ whole genome shotgun (WGS) entry which is preliminary data.</text>
</comment>
<dbReference type="InterPro" id="IPR029063">
    <property type="entry name" value="SAM-dependent_MTases_sf"/>
</dbReference>
<dbReference type="Proteomes" id="UP001501302">
    <property type="component" value="Unassembled WGS sequence"/>
</dbReference>
<accession>A0ABP9GPA7</accession>